<evidence type="ECO:0000259" key="5">
    <source>
        <dbReference type="Pfam" id="PF13426"/>
    </source>
</evidence>
<keyword evidence="7" id="KW-1185">Reference proteome</keyword>
<evidence type="ECO:0000256" key="1">
    <source>
        <dbReference type="ARBA" id="ARBA00022630"/>
    </source>
</evidence>
<organism evidence="6 7">
    <name type="scientific">Vitrella brassicaformis (strain CCMP3155)</name>
    <dbReference type="NCBI Taxonomy" id="1169540"/>
    <lineage>
        <taxon>Eukaryota</taxon>
        <taxon>Sar</taxon>
        <taxon>Alveolata</taxon>
        <taxon>Colpodellida</taxon>
        <taxon>Vitrellaceae</taxon>
        <taxon>Vitrella</taxon>
    </lineage>
</organism>
<evidence type="ECO:0000256" key="4">
    <source>
        <dbReference type="SAM" id="MobiDB-lite"/>
    </source>
</evidence>
<dbReference type="PhylomeDB" id="A0A0G4H8E9"/>
<dbReference type="CDD" id="cd00130">
    <property type="entry name" value="PAS"/>
    <property type="match status" value="1"/>
</dbReference>
<keyword evidence="3" id="KW-0157">Chromophore</keyword>
<dbReference type="VEuPathDB" id="CryptoDB:Vbra_22464"/>
<feature type="compositionally biased region" description="Basic residues" evidence="4">
    <location>
        <begin position="111"/>
        <end position="121"/>
    </location>
</feature>
<proteinExistence type="predicted"/>
<evidence type="ECO:0000256" key="3">
    <source>
        <dbReference type="ARBA" id="ARBA00022991"/>
    </source>
</evidence>
<evidence type="ECO:0000256" key="2">
    <source>
        <dbReference type="ARBA" id="ARBA00022643"/>
    </source>
</evidence>
<dbReference type="OrthoDB" id="447251at2759"/>
<dbReference type="Pfam" id="PF13426">
    <property type="entry name" value="PAS_9"/>
    <property type="match status" value="1"/>
</dbReference>
<dbReference type="InParanoid" id="A0A0G4H8E9"/>
<dbReference type="EMBL" id="CDMY01001063">
    <property type="protein sequence ID" value="CEM40024.1"/>
    <property type="molecule type" value="Genomic_DNA"/>
</dbReference>
<evidence type="ECO:0000313" key="6">
    <source>
        <dbReference type="EMBL" id="CEM40024.1"/>
    </source>
</evidence>
<dbReference type="PANTHER" id="PTHR47429:SF2">
    <property type="entry name" value="PROTEIN TWIN LOV 1"/>
    <property type="match status" value="1"/>
</dbReference>
<dbReference type="Gene3D" id="3.30.450.20">
    <property type="entry name" value="PAS domain"/>
    <property type="match status" value="1"/>
</dbReference>
<accession>A0A0G4H8E9</accession>
<keyword evidence="1" id="KW-0285">Flavoprotein</keyword>
<dbReference type="PANTHER" id="PTHR47429">
    <property type="entry name" value="PROTEIN TWIN LOV 1"/>
    <property type="match status" value="1"/>
</dbReference>
<feature type="region of interest" description="Disordered" evidence="4">
    <location>
        <begin position="78"/>
        <end position="167"/>
    </location>
</feature>
<protein>
    <recommendedName>
        <fullName evidence="5">PAS domain-containing protein</fullName>
    </recommendedName>
</protein>
<evidence type="ECO:0000313" key="7">
    <source>
        <dbReference type="Proteomes" id="UP000041254"/>
    </source>
</evidence>
<dbReference type="GO" id="GO:0005634">
    <property type="term" value="C:nucleus"/>
    <property type="evidence" value="ECO:0007669"/>
    <property type="project" value="TreeGrafter"/>
</dbReference>
<keyword evidence="2" id="KW-0288">FMN</keyword>
<dbReference type="AlphaFoldDB" id="A0A0G4H8E9"/>
<gene>
    <name evidence="6" type="ORF">Vbra_22464</name>
</gene>
<feature type="compositionally biased region" description="Low complexity" evidence="4">
    <location>
        <begin position="95"/>
        <end position="110"/>
    </location>
</feature>
<name>A0A0G4H8E9_VITBC</name>
<dbReference type="InterPro" id="IPR035965">
    <property type="entry name" value="PAS-like_dom_sf"/>
</dbReference>
<dbReference type="SUPFAM" id="SSF55785">
    <property type="entry name" value="PYP-like sensor domain (PAS domain)"/>
    <property type="match status" value="1"/>
</dbReference>
<dbReference type="InterPro" id="IPR000014">
    <property type="entry name" value="PAS"/>
</dbReference>
<feature type="region of interest" description="Disordered" evidence="4">
    <location>
        <begin position="1"/>
        <end position="23"/>
    </location>
</feature>
<dbReference type="Proteomes" id="UP000041254">
    <property type="component" value="Unassembled WGS sequence"/>
</dbReference>
<sequence>MARGMEHDSGFTLGDDEEMMDDSSATTWGVAFRHPPPLPVHSVPSNESIQFDTPLSLSDKRKSSLDLEKCTDAAWTKRMRQNTTASTGSGGSSVSGGQMSSSSSTTAATHPHPHHHHHTHGHTSSGASSRQGVPHRGLESVSEDDNDRLVSDSSTSQPDALRNGIPSLNMDERCNCLVDPLEGFESSSFGGRRSPSPFGDMLIDKQQDELMSTVRFLQSHVDELRVKLSMLAHSGTSNTYEGRMLVHSVMDRLFDADFDYYVKESESLTFAPILTDPAMPDNPIVLASKAFCDLTRYEPWDILGINTRCLFCPETSPHDVRQLHQHIERVKGSHSVQMSDDLIIRILNQKRDGERFWNLLHMSPIFLSGRPYLLLVCSDASRITLDPQKPSHRSALETAFRRFYRTSAVQQSLCI</sequence>
<reference evidence="6 7" key="1">
    <citation type="submission" date="2014-11" db="EMBL/GenBank/DDBJ databases">
        <authorList>
            <person name="Zhu J."/>
            <person name="Qi W."/>
            <person name="Song R."/>
        </authorList>
    </citation>
    <scope>NUCLEOTIDE SEQUENCE [LARGE SCALE GENOMIC DNA]</scope>
</reference>
<feature type="domain" description="PAS" evidence="5">
    <location>
        <begin position="279"/>
        <end position="379"/>
    </location>
</feature>
<dbReference type="NCBIfam" id="TIGR00229">
    <property type="entry name" value="sensory_box"/>
    <property type="match status" value="1"/>
</dbReference>